<dbReference type="InterPro" id="IPR036412">
    <property type="entry name" value="HAD-like_sf"/>
</dbReference>
<dbReference type="STRING" id="714315.GCA_000516535_01183"/>
<dbReference type="GO" id="GO:0008967">
    <property type="term" value="F:phosphoglycolate phosphatase activity"/>
    <property type="evidence" value="ECO:0007669"/>
    <property type="project" value="TreeGrafter"/>
</dbReference>
<dbReference type="InterPro" id="IPR050155">
    <property type="entry name" value="HAD-like_hydrolase_sf"/>
</dbReference>
<accession>A0A510JAA5</accession>
<gene>
    <name evidence="1" type="ORF">JCM16774_1182</name>
</gene>
<dbReference type="Pfam" id="PF13419">
    <property type="entry name" value="HAD_2"/>
    <property type="match status" value="1"/>
</dbReference>
<dbReference type="AlphaFoldDB" id="A0A510JAA5"/>
<dbReference type="InterPro" id="IPR006439">
    <property type="entry name" value="HAD-SF_hydro_IA"/>
</dbReference>
<dbReference type="OrthoDB" id="9807630at2"/>
<dbReference type="Gene3D" id="3.40.50.1000">
    <property type="entry name" value="HAD superfamily/HAD-like"/>
    <property type="match status" value="1"/>
</dbReference>
<dbReference type="SFLD" id="SFLDS00003">
    <property type="entry name" value="Haloacid_Dehalogenase"/>
    <property type="match status" value="1"/>
</dbReference>
<dbReference type="RefSeq" id="WP_146966438.1">
    <property type="nucleotide sequence ID" value="NZ_AP019822.1"/>
</dbReference>
<dbReference type="PANTHER" id="PTHR43434">
    <property type="entry name" value="PHOSPHOGLYCOLATE PHOSPHATASE"/>
    <property type="match status" value="1"/>
</dbReference>
<dbReference type="Proteomes" id="UP000321606">
    <property type="component" value="Chromosome"/>
</dbReference>
<dbReference type="EMBL" id="AP019822">
    <property type="protein sequence ID" value="BBM36250.1"/>
    <property type="molecule type" value="Genomic_DNA"/>
</dbReference>
<name>A0A510JAA5_9FUSO</name>
<dbReference type="InterPro" id="IPR023198">
    <property type="entry name" value="PGP-like_dom2"/>
</dbReference>
<dbReference type="Gene3D" id="1.10.150.240">
    <property type="entry name" value="Putative phosphatase, domain 2"/>
    <property type="match status" value="1"/>
</dbReference>
<dbReference type="GO" id="GO:0006281">
    <property type="term" value="P:DNA repair"/>
    <property type="evidence" value="ECO:0007669"/>
    <property type="project" value="TreeGrafter"/>
</dbReference>
<dbReference type="InterPro" id="IPR023214">
    <property type="entry name" value="HAD_sf"/>
</dbReference>
<dbReference type="KEGG" id="lgo:JCM16774_1182"/>
<organism evidence="1 2">
    <name type="scientific">Pseudoleptotrichia goodfellowii</name>
    <dbReference type="NCBI Taxonomy" id="157692"/>
    <lineage>
        <taxon>Bacteria</taxon>
        <taxon>Fusobacteriati</taxon>
        <taxon>Fusobacteriota</taxon>
        <taxon>Fusobacteriia</taxon>
        <taxon>Fusobacteriales</taxon>
        <taxon>Leptotrichiaceae</taxon>
        <taxon>Pseudoleptotrichia</taxon>
    </lineage>
</organism>
<evidence type="ECO:0000313" key="1">
    <source>
        <dbReference type="EMBL" id="BBM36250.1"/>
    </source>
</evidence>
<sequence>MKYDLVLFDLDGTLVNTVEAISKSVNCAMEELGLKTYSVEYCYNLIGHGVAGIIDRVFELEKYNPEELNKEKAKEVVRKYYKKYFDYNVFLYPEIDKLMNFLEKNNIKKGIVTNKDQELATATVKSHLEKWSYADIIGSDDKNHPRKPDSYGVDKISKELGIPKNRILYVGDMEVDVKTAENSGTDIVYCNWGFGENKKEKNIPENIKVSSVDELIAKIKG</sequence>
<keyword evidence="1" id="KW-0378">Hydrolase</keyword>
<dbReference type="SUPFAM" id="SSF56784">
    <property type="entry name" value="HAD-like"/>
    <property type="match status" value="1"/>
</dbReference>
<reference evidence="1 2" key="1">
    <citation type="submission" date="2019-07" db="EMBL/GenBank/DDBJ databases">
        <title>Complete Genome Sequence of Leptotrichia goodfellowii Strain JCM 16774.</title>
        <authorList>
            <person name="Watanabe S."/>
            <person name="Cui L."/>
        </authorList>
    </citation>
    <scope>NUCLEOTIDE SEQUENCE [LARGE SCALE GENOMIC DNA]</scope>
    <source>
        <strain evidence="1 2">JCM16774</strain>
    </source>
</reference>
<dbReference type="InterPro" id="IPR041492">
    <property type="entry name" value="HAD_2"/>
</dbReference>
<protein>
    <submittedName>
        <fullName evidence="1">HAD hydrolase, family IA, variant 1</fullName>
    </submittedName>
</protein>
<dbReference type="GO" id="GO:0005829">
    <property type="term" value="C:cytosol"/>
    <property type="evidence" value="ECO:0007669"/>
    <property type="project" value="TreeGrafter"/>
</dbReference>
<dbReference type="PANTHER" id="PTHR43434:SF1">
    <property type="entry name" value="PHOSPHOGLYCOLATE PHOSPHATASE"/>
    <property type="match status" value="1"/>
</dbReference>
<dbReference type="NCBIfam" id="TIGR01549">
    <property type="entry name" value="HAD-SF-IA-v1"/>
    <property type="match status" value="1"/>
</dbReference>
<dbReference type="SFLD" id="SFLDG01129">
    <property type="entry name" value="C1.5:_HAD__Beta-PGM__Phosphata"/>
    <property type="match status" value="1"/>
</dbReference>
<proteinExistence type="predicted"/>
<dbReference type="PROSITE" id="PS01228">
    <property type="entry name" value="COF_1"/>
    <property type="match status" value="1"/>
</dbReference>
<evidence type="ECO:0000313" key="2">
    <source>
        <dbReference type="Proteomes" id="UP000321606"/>
    </source>
</evidence>